<dbReference type="Proteomes" id="UP000223913">
    <property type="component" value="Unassembled WGS sequence"/>
</dbReference>
<keyword evidence="1" id="KW-0489">Methyltransferase</keyword>
<dbReference type="GO" id="GO:0008168">
    <property type="term" value="F:methyltransferase activity"/>
    <property type="evidence" value="ECO:0007669"/>
    <property type="project" value="UniProtKB-KW"/>
</dbReference>
<name>A0A2D0N220_FLAN2</name>
<dbReference type="RefSeq" id="WP_099154099.1">
    <property type="nucleotide sequence ID" value="NZ_PDUD01000039.1"/>
</dbReference>
<dbReference type="EMBL" id="PDUD01000039">
    <property type="protein sequence ID" value="PHN02554.1"/>
    <property type="molecule type" value="Genomic_DNA"/>
</dbReference>
<evidence type="ECO:0000313" key="1">
    <source>
        <dbReference type="EMBL" id="PHN02554.1"/>
    </source>
</evidence>
<accession>A0A2D0N220</accession>
<sequence length="144" mass="16403">MEFNPDNRVVKLCAEGMEFEGKADSEKARGKFYEAWELSDTNFEKFIAAHYVARHQNSVSDKLNWDKIALEFALNMDDESANGMLPSLYLNVAKCYEDLEDLANARICYTSGKSYFDYLPDDGYGNMIKRGIESGIQRISKIEG</sequence>
<keyword evidence="2" id="KW-1185">Reference proteome</keyword>
<comment type="caution">
    <text evidence="1">The sequence shown here is derived from an EMBL/GenBank/DDBJ whole genome shotgun (WGS) entry which is preliminary data.</text>
</comment>
<dbReference type="GO" id="GO:0032259">
    <property type="term" value="P:methylation"/>
    <property type="evidence" value="ECO:0007669"/>
    <property type="project" value="UniProtKB-KW"/>
</dbReference>
<reference evidence="1 2" key="1">
    <citation type="submission" date="2017-10" db="EMBL/GenBank/DDBJ databases">
        <title>The draft genome sequence of Lewinella nigricans NBRC 102662.</title>
        <authorList>
            <person name="Wang K."/>
        </authorList>
    </citation>
    <scope>NUCLEOTIDE SEQUENCE [LARGE SCALE GENOMIC DNA]</scope>
    <source>
        <strain evidence="1 2">NBRC 102662</strain>
    </source>
</reference>
<proteinExistence type="predicted"/>
<keyword evidence="1" id="KW-0808">Transferase</keyword>
<dbReference type="OrthoDB" id="5509356at2"/>
<dbReference type="AlphaFoldDB" id="A0A2D0N220"/>
<organism evidence="1 2">
    <name type="scientific">Flavilitoribacter nigricans (strain ATCC 23147 / DSM 23189 / NBRC 102662 / NCIMB 1420 / SS-2)</name>
    <name type="common">Lewinella nigricans</name>
    <dbReference type="NCBI Taxonomy" id="1122177"/>
    <lineage>
        <taxon>Bacteria</taxon>
        <taxon>Pseudomonadati</taxon>
        <taxon>Bacteroidota</taxon>
        <taxon>Saprospiria</taxon>
        <taxon>Saprospirales</taxon>
        <taxon>Lewinellaceae</taxon>
        <taxon>Flavilitoribacter</taxon>
    </lineage>
</organism>
<protein>
    <submittedName>
        <fullName evidence="1">rRNA adenine methyltransferase</fullName>
    </submittedName>
</protein>
<gene>
    <name evidence="1" type="ORF">CRP01_31760</name>
</gene>
<evidence type="ECO:0000313" key="2">
    <source>
        <dbReference type="Proteomes" id="UP000223913"/>
    </source>
</evidence>